<comment type="similarity">
    <text evidence="1">Belongs to the hemerythrin family.</text>
</comment>
<dbReference type="InterPro" id="IPR050669">
    <property type="entry name" value="Hemerythrin"/>
</dbReference>
<evidence type="ECO:0000256" key="1">
    <source>
        <dbReference type="ARBA" id="ARBA00010587"/>
    </source>
</evidence>
<evidence type="ECO:0000313" key="6">
    <source>
        <dbReference type="Proteomes" id="UP000471031"/>
    </source>
</evidence>
<protein>
    <submittedName>
        <fullName evidence="5">Bacteriohemerythrin</fullName>
    </submittedName>
</protein>
<proteinExistence type="inferred from homology"/>
<sequence length="135" mass="15975">MAFFSWDTKYSVNVPDLDKEHKILLEMLNELHDAMKQGKGKENIERLVNNSASYAKSHLSHEERLMEQCGYPGFQEHKKQHEFFVQKVNEFKNDVNQNNYKLSSELLKFLKDWFVNHITMVDSKYSTSINNCKVK</sequence>
<dbReference type="Pfam" id="PF01814">
    <property type="entry name" value="Hemerythrin"/>
    <property type="match status" value="1"/>
</dbReference>
<accession>A0A845L9T0</accession>
<dbReference type="Proteomes" id="UP000471031">
    <property type="component" value="Unassembled WGS sequence"/>
</dbReference>
<dbReference type="Gene3D" id="1.20.120.50">
    <property type="entry name" value="Hemerythrin-like"/>
    <property type="match status" value="1"/>
</dbReference>
<name>A0A845L9T0_HELGE</name>
<dbReference type="AlphaFoldDB" id="A0A845L9T0"/>
<evidence type="ECO:0000256" key="3">
    <source>
        <dbReference type="ARBA" id="ARBA00023004"/>
    </source>
</evidence>
<dbReference type="OrthoDB" id="9797092at2"/>
<reference evidence="5 6" key="1">
    <citation type="submission" date="2020-01" db="EMBL/GenBank/DDBJ databases">
        <title>Whole genome sequence of Heliobacterium gestii DSM 11169.</title>
        <authorList>
            <person name="Kyndt J.A."/>
            <person name="Meyer T.E."/>
        </authorList>
    </citation>
    <scope>NUCLEOTIDE SEQUENCE [LARGE SCALE GENOMIC DNA]</scope>
    <source>
        <strain evidence="5 6">DSM 11169</strain>
    </source>
</reference>
<dbReference type="InterPro" id="IPR012312">
    <property type="entry name" value="Hemerythrin-like"/>
</dbReference>
<keyword evidence="3" id="KW-0408">Iron</keyword>
<evidence type="ECO:0000313" key="5">
    <source>
        <dbReference type="EMBL" id="MZP42341.1"/>
    </source>
</evidence>
<dbReference type="RefSeq" id="WP_161260908.1">
    <property type="nucleotide sequence ID" value="NZ_JAFBDC010000006.1"/>
</dbReference>
<dbReference type="NCBIfam" id="NF033749">
    <property type="entry name" value="bact_hemeryth"/>
    <property type="match status" value="1"/>
</dbReference>
<feature type="domain" description="Hemerythrin-like" evidence="4">
    <location>
        <begin position="15"/>
        <end position="125"/>
    </location>
</feature>
<evidence type="ECO:0000256" key="2">
    <source>
        <dbReference type="ARBA" id="ARBA00022723"/>
    </source>
</evidence>
<dbReference type="SUPFAM" id="SSF47188">
    <property type="entry name" value="Hemerythrin-like"/>
    <property type="match status" value="1"/>
</dbReference>
<keyword evidence="6" id="KW-1185">Reference proteome</keyword>
<dbReference type="PANTHER" id="PTHR37164:SF1">
    <property type="entry name" value="BACTERIOHEMERYTHRIN"/>
    <property type="match status" value="1"/>
</dbReference>
<keyword evidence="2" id="KW-0479">Metal-binding</keyword>
<gene>
    <name evidence="5" type="ORF">GTO89_04705</name>
</gene>
<dbReference type="GO" id="GO:0046872">
    <property type="term" value="F:metal ion binding"/>
    <property type="evidence" value="ECO:0007669"/>
    <property type="project" value="UniProtKB-KW"/>
</dbReference>
<comment type="caution">
    <text evidence="5">The sequence shown here is derived from an EMBL/GenBank/DDBJ whole genome shotgun (WGS) entry which is preliminary data.</text>
</comment>
<dbReference type="CDD" id="cd12107">
    <property type="entry name" value="Hemerythrin"/>
    <property type="match status" value="1"/>
</dbReference>
<dbReference type="PANTHER" id="PTHR37164">
    <property type="entry name" value="BACTERIOHEMERYTHRIN"/>
    <property type="match status" value="1"/>
</dbReference>
<evidence type="ECO:0000259" key="4">
    <source>
        <dbReference type="Pfam" id="PF01814"/>
    </source>
</evidence>
<dbReference type="NCBIfam" id="TIGR02481">
    <property type="entry name" value="hemeryth_dom"/>
    <property type="match status" value="1"/>
</dbReference>
<dbReference type="InterPro" id="IPR012827">
    <property type="entry name" value="Hemerythrin_metal-bd"/>
</dbReference>
<dbReference type="EMBL" id="WXEX01000003">
    <property type="protein sequence ID" value="MZP42341.1"/>
    <property type="molecule type" value="Genomic_DNA"/>
</dbReference>
<dbReference type="InterPro" id="IPR035938">
    <property type="entry name" value="Hemerythrin-like_sf"/>
</dbReference>
<organism evidence="5 6">
    <name type="scientific">Heliomicrobium gestii</name>
    <name type="common">Heliobacterium gestii</name>
    <dbReference type="NCBI Taxonomy" id="2699"/>
    <lineage>
        <taxon>Bacteria</taxon>
        <taxon>Bacillati</taxon>
        <taxon>Bacillota</taxon>
        <taxon>Clostridia</taxon>
        <taxon>Eubacteriales</taxon>
        <taxon>Heliobacteriaceae</taxon>
        <taxon>Heliomicrobium</taxon>
    </lineage>
</organism>